<evidence type="ECO:0000256" key="1">
    <source>
        <dbReference type="RuleBase" id="RU362001"/>
    </source>
</evidence>
<dbReference type="Pfam" id="PF06013">
    <property type="entry name" value="WXG100"/>
    <property type="match status" value="1"/>
</dbReference>
<comment type="caution">
    <text evidence="2">The sequence shown here is derived from an EMBL/GenBank/DDBJ whole genome shotgun (WGS) entry which is preliminary data.</text>
</comment>
<dbReference type="AlphaFoldDB" id="A0A839E127"/>
<dbReference type="SUPFAM" id="SSF140453">
    <property type="entry name" value="EsxAB dimer-like"/>
    <property type="match status" value="1"/>
</dbReference>
<dbReference type="Proteomes" id="UP000569329">
    <property type="component" value="Unassembled WGS sequence"/>
</dbReference>
<comment type="similarity">
    <text evidence="1">Belongs to the WXG100 family.</text>
</comment>
<dbReference type="Gene3D" id="1.10.287.1060">
    <property type="entry name" value="ESAT-6-like"/>
    <property type="match status" value="1"/>
</dbReference>
<dbReference type="RefSeq" id="WP_182546188.1">
    <property type="nucleotide sequence ID" value="NZ_JACGWZ010000007.1"/>
</dbReference>
<keyword evidence="3" id="KW-1185">Reference proteome</keyword>
<evidence type="ECO:0000313" key="3">
    <source>
        <dbReference type="Proteomes" id="UP000569329"/>
    </source>
</evidence>
<reference evidence="2 3" key="1">
    <citation type="submission" date="2020-07" db="EMBL/GenBank/DDBJ databases">
        <title>Sequencing the genomes of 1000 actinobacteria strains.</title>
        <authorList>
            <person name="Klenk H.-P."/>
        </authorList>
    </citation>
    <scope>NUCLEOTIDE SEQUENCE [LARGE SCALE GENOMIC DNA]</scope>
    <source>
        <strain evidence="2 3">DSM 45975</strain>
    </source>
</reference>
<dbReference type="EMBL" id="JACGWZ010000007">
    <property type="protein sequence ID" value="MBA8826983.1"/>
    <property type="molecule type" value="Genomic_DNA"/>
</dbReference>
<dbReference type="NCBIfam" id="TIGR03930">
    <property type="entry name" value="WXG100_ESAT6"/>
    <property type="match status" value="1"/>
</dbReference>
<evidence type="ECO:0000313" key="2">
    <source>
        <dbReference type="EMBL" id="MBA8826983.1"/>
    </source>
</evidence>
<name>A0A839E127_9PSEU</name>
<proteinExistence type="inferred from homology"/>
<dbReference type="InterPro" id="IPR010310">
    <property type="entry name" value="T7SS_ESAT-6-like"/>
</dbReference>
<dbReference type="InterPro" id="IPR036689">
    <property type="entry name" value="ESAT-6-like_sf"/>
</dbReference>
<sequence>MGEIKVDFNQLGQLADDLNSTATKVQGQLDELEQMLKPLIATWEGSAQEAYHQAQNEWDQSAERMREITAKMGAAVNVARESYQQGEQRNAGLFGG</sequence>
<protein>
    <recommendedName>
        <fullName evidence="1">ESAT-6-like protein</fullName>
    </recommendedName>
</protein>
<accession>A0A839E127</accession>
<gene>
    <name evidence="2" type="ORF">FHX42_004367</name>
</gene>
<organism evidence="2 3">
    <name type="scientific">Halosaccharopolyspora lacisalsi</name>
    <dbReference type="NCBI Taxonomy" id="1000566"/>
    <lineage>
        <taxon>Bacteria</taxon>
        <taxon>Bacillati</taxon>
        <taxon>Actinomycetota</taxon>
        <taxon>Actinomycetes</taxon>
        <taxon>Pseudonocardiales</taxon>
        <taxon>Pseudonocardiaceae</taxon>
        <taxon>Halosaccharopolyspora</taxon>
    </lineage>
</organism>